<dbReference type="GO" id="GO:0072330">
    <property type="term" value="P:monocarboxylic acid biosynthetic process"/>
    <property type="evidence" value="ECO:0007669"/>
    <property type="project" value="UniProtKB-ARBA"/>
</dbReference>
<comment type="similarity">
    <text evidence="1 8">Belongs to the tannase family.</text>
</comment>
<protein>
    <recommendedName>
        <fullName evidence="8">Carboxylic ester hydrolase</fullName>
        <ecNumber evidence="8">3.1.1.-</ecNumber>
    </recommendedName>
</protein>
<gene>
    <name evidence="9" type="ORF">N7493_009934</name>
</gene>
<keyword evidence="10" id="KW-1185">Reference proteome</keyword>
<accession>A0AAD6MS73</accession>
<comment type="caution">
    <text evidence="9">The sequence shown here is derived from an EMBL/GenBank/DDBJ whole genome shotgun (WGS) entry which is preliminary data.</text>
</comment>
<evidence type="ECO:0000256" key="7">
    <source>
        <dbReference type="ARBA" id="ARBA00023157"/>
    </source>
</evidence>
<dbReference type="AlphaFoldDB" id="A0AAD6MS73"/>
<dbReference type="Pfam" id="PF07519">
    <property type="entry name" value="Tannase"/>
    <property type="match status" value="2"/>
</dbReference>
<keyword evidence="7" id="KW-1015">Disulfide bond</keyword>
<organism evidence="9 10">
    <name type="scientific">Penicillium malachiteum</name>
    <dbReference type="NCBI Taxonomy" id="1324776"/>
    <lineage>
        <taxon>Eukaryota</taxon>
        <taxon>Fungi</taxon>
        <taxon>Dikarya</taxon>
        <taxon>Ascomycota</taxon>
        <taxon>Pezizomycotina</taxon>
        <taxon>Eurotiomycetes</taxon>
        <taxon>Eurotiomycetidae</taxon>
        <taxon>Eurotiales</taxon>
        <taxon>Aspergillaceae</taxon>
        <taxon>Penicillium</taxon>
    </lineage>
</organism>
<dbReference type="GO" id="GO:0030600">
    <property type="term" value="F:feruloyl esterase activity"/>
    <property type="evidence" value="ECO:0007669"/>
    <property type="project" value="UniProtKB-ARBA"/>
</dbReference>
<dbReference type="SUPFAM" id="SSF53474">
    <property type="entry name" value="alpha/beta-Hydrolases"/>
    <property type="match status" value="1"/>
</dbReference>
<dbReference type="GO" id="GO:0046872">
    <property type="term" value="F:metal ion binding"/>
    <property type="evidence" value="ECO:0007669"/>
    <property type="project" value="UniProtKB-KW"/>
</dbReference>
<keyword evidence="5 8" id="KW-0378">Hydrolase</keyword>
<keyword evidence="3" id="KW-0479">Metal-binding</keyword>
<dbReference type="Proteomes" id="UP001215712">
    <property type="component" value="Unassembled WGS sequence"/>
</dbReference>
<evidence type="ECO:0000256" key="3">
    <source>
        <dbReference type="ARBA" id="ARBA00022723"/>
    </source>
</evidence>
<evidence type="ECO:0000313" key="10">
    <source>
        <dbReference type="Proteomes" id="UP001215712"/>
    </source>
</evidence>
<dbReference type="InterPro" id="IPR029058">
    <property type="entry name" value="AB_hydrolase_fold"/>
</dbReference>
<dbReference type="PANTHER" id="PTHR33938">
    <property type="entry name" value="FERULOYL ESTERASE B-RELATED"/>
    <property type="match status" value="1"/>
</dbReference>
<dbReference type="GO" id="GO:0017000">
    <property type="term" value="P:antibiotic biosynthetic process"/>
    <property type="evidence" value="ECO:0007669"/>
    <property type="project" value="UniProtKB-ARBA"/>
</dbReference>
<name>A0AAD6MS73_9EURO</name>
<feature type="signal peptide" evidence="8">
    <location>
        <begin position="1"/>
        <end position="23"/>
    </location>
</feature>
<evidence type="ECO:0000256" key="8">
    <source>
        <dbReference type="RuleBase" id="RU361238"/>
    </source>
</evidence>
<sequence length="519" mass="56763">MTKMKVQVPKLILLGFTATLVNGAVDCTFSAVSDIMPQGLSLSFAQHIPENGTFTVPKNDTGWPTDPINLPELCAIGVMVPGETSNSTFGFGLFLPKNWNQRTLTVGNGGLAGGVNWQDMGTGVKYGHALFSTDTGHNGTSTDATWAYQNPQSQTNWGWRALHETVVYGKNITEAFYNSKPAFNYYQGCSTGGRQGFMEAQRFPDDFDGVIAGAPAWWTVKIPVSMFDTIGKEVLRQCDGQDGLVDTIIMDPYGCNFNPETLLCAENVTDTTTCLTASQLGTLDTITRDYIGGNSTMVFPHWLLGSEHFWDMNIDGGSPNVIGVGYIQYFLGLGADWDWRNLDEAVVQLSEQLNAGQADASDYDISPFINAGKKFIHYHGLSDGGIATGASFYMYGHINRAVSPQGINLHDSYRFFPIPGMGHCTDTADYVNAPYYIAGISMTNNGQYSVPGYHDAEHDVLYALMNWVENGTAPDYIIGTAFSNFTTQDSITRQRPICPYPQQASLDDHAANMDSNFSR</sequence>
<proteinExistence type="inferred from homology"/>
<feature type="chain" id="PRO_5041765593" description="Carboxylic ester hydrolase" evidence="8">
    <location>
        <begin position="24"/>
        <end position="519"/>
    </location>
</feature>
<dbReference type="PANTHER" id="PTHR33938:SF2">
    <property type="entry name" value="CARBOXYLIC ESTER HYDROLASE"/>
    <property type="match status" value="1"/>
</dbReference>
<keyword evidence="2" id="KW-0719">Serine esterase</keyword>
<evidence type="ECO:0000256" key="1">
    <source>
        <dbReference type="ARBA" id="ARBA00006249"/>
    </source>
</evidence>
<evidence type="ECO:0000256" key="6">
    <source>
        <dbReference type="ARBA" id="ARBA00022837"/>
    </source>
</evidence>
<keyword evidence="6" id="KW-0106">Calcium</keyword>
<evidence type="ECO:0000313" key="9">
    <source>
        <dbReference type="EMBL" id="KAJ5709643.1"/>
    </source>
</evidence>
<dbReference type="EC" id="3.1.1.-" evidence="8"/>
<reference evidence="9" key="2">
    <citation type="submission" date="2023-01" db="EMBL/GenBank/DDBJ databases">
        <authorList>
            <person name="Petersen C."/>
        </authorList>
    </citation>
    <scope>NUCLEOTIDE SEQUENCE</scope>
    <source>
        <strain evidence="9">IBT 17514</strain>
    </source>
</reference>
<dbReference type="EMBL" id="JAQJAN010000018">
    <property type="protein sequence ID" value="KAJ5709643.1"/>
    <property type="molecule type" value="Genomic_DNA"/>
</dbReference>
<evidence type="ECO:0000256" key="2">
    <source>
        <dbReference type="ARBA" id="ARBA00022487"/>
    </source>
</evidence>
<reference evidence="9" key="1">
    <citation type="journal article" date="2023" name="IMA Fungus">
        <title>Comparative genomic study of the Penicillium genus elucidates a diverse pangenome and 15 lateral gene transfer events.</title>
        <authorList>
            <person name="Petersen C."/>
            <person name="Sorensen T."/>
            <person name="Nielsen M.R."/>
            <person name="Sondergaard T.E."/>
            <person name="Sorensen J.L."/>
            <person name="Fitzpatrick D.A."/>
            <person name="Frisvad J.C."/>
            <person name="Nielsen K.L."/>
        </authorList>
    </citation>
    <scope>NUCLEOTIDE SEQUENCE</scope>
    <source>
        <strain evidence="9">IBT 17514</strain>
    </source>
</reference>
<evidence type="ECO:0000256" key="5">
    <source>
        <dbReference type="ARBA" id="ARBA00022801"/>
    </source>
</evidence>
<keyword evidence="4 8" id="KW-0732">Signal</keyword>
<dbReference type="InterPro" id="IPR011118">
    <property type="entry name" value="Tannase/feruloyl_esterase"/>
</dbReference>
<evidence type="ECO:0000256" key="4">
    <source>
        <dbReference type="ARBA" id="ARBA00022729"/>
    </source>
</evidence>